<evidence type="ECO:0000256" key="1">
    <source>
        <dbReference type="ARBA" id="ARBA00022448"/>
    </source>
</evidence>
<dbReference type="InterPro" id="IPR017900">
    <property type="entry name" value="4Fe4S_Fe_S_CS"/>
</dbReference>
<sequence length="189" mass="21193">MQCPVQVSFNKCIGCLQCIRVCPTKVLTSTHMKSTLSFPERCISCGCCASVCPVGAIIFNGISPQKIDVESFGDVIPVLKNIEGKVNSDDEEVPKKLISQMIEKAKYSIQSNNYRKLEFKILTDADPKYHQLVCTIGTEKTYDDDVKFLSTLSLILIQNNIHYEWIEFTDPTQNITCALAIGRPKLQHN</sequence>
<evidence type="ECO:0000256" key="3">
    <source>
        <dbReference type="ARBA" id="ARBA00022723"/>
    </source>
</evidence>
<evidence type="ECO:0000313" key="9">
    <source>
        <dbReference type="EMBL" id="GAT94416.1"/>
    </source>
</evidence>
<gene>
    <name evidence="9" type="ORF">CL6EHI_194430</name>
</gene>
<keyword evidence="4" id="KW-0677">Repeat</keyword>
<dbReference type="SUPFAM" id="SSF54862">
    <property type="entry name" value="4Fe-4S ferredoxins"/>
    <property type="match status" value="1"/>
</dbReference>
<dbReference type="InterPro" id="IPR050572">
    <property type="entry name" value="Fe-S_Ferredoxin"/>
</dbReference>
<dbReference type="VEuPathDB" id="AmoebaDB:EHI8A_003430"/>
<evidence type="ECO:0000256" key="6">
    <source>
        <dbReference type="ARBA" id="ARBA00023004"/>
    </source>
</evidence>
<protein>
    <submittedName>
        <fullName evidence="9">Iron-sulfur cluster-binding protein putative</fullName>
    </submittedName>
</protein>
<name>A0A5K1VH94_ENTHI</name>
<organism evidence="9 10">
    <name type="scientific">Entamoeba histolytica</name>
    <dbReference type="NCBI Taxonomy" id="5759"/>
    <lineage>
        <taxon>Eukaryota</taxon>
        <taxon>Amoebozoa</taxon>
        <taxon>Evosea</taxon>
        <taxon>Archamoebae</taxon>
        <taxon>Mastigamoebida</taxon>
        <taxon>Entamoebidae</taxon>
        <taxon>Entamoeba</taxon>
    </lineage>
</organism>
<dbReference type="EMBL" id="BDEQ01000001">
    <property type="protein sequence ID" value="GAT94416.1"/>
    <property type="molecule type" value="Genomic_DNA"/>
</dbReference>
<dbReference type="PANTHER" id="PTHR43687">
    <property type="entry name" value="ADENYLYLSULFATE REDUCTASE, BETA SUBUNIT"/>
    <property type="match status" value="1"/>
</dbReference>
<dbReference type="OMA" id="THMKSTV"/>
<dbReference type="VEuPathDB" id="AmoebaDB:EHI5A_011960"/>
<keyword evidence="1" id="KW-0813">Transport</keyword>
<evidence type="ECO:0000256" key="7">
    <source>
        <dbReference type="ARBA" id="ARBA00023014"/>
    </source>
</evidence>
<dbReference type="Proteomes" id="UP000078387">
    <property type="component" value="Unassembled WGS sequence"/>
</dbReference>
<dbReference type="PROSITE" id="PS00198">
    <property type="entry name" value="4FE4S_FER_1"/>
    <property type="match status" value="1"/>
</dbReference>
<dbReference type="PANTHER" id="PTHR43687:SF6">
    <property type="entry name" value="L-ASPARTATE SEMIALDEHYDE SULFURTRANSFERASE IRON-SULFUR SUBUNIT"/>
    <property type="match status" value="1"/>
</dbReference>
<comment type="caution">
    <text evidence="9">The sequence shown here is derived from an EMBL/GenBank/DDBJ whole genome shotgun (WGS) entry which is preliminary data.</text>
</comment>
<dbReference type="GO" id="GO:0046872">
    <property type="term" value="F:metal ion binding"/>
    <property type="evidence" value="ECO:0007669"/>
    <property type="project" value="UniProtKB-KW"/>
</dbReference>
<dbReference type="Pfam" id="PF12838">
    <property type="entry name" value="Fer4_7"/>
    <property type="match status" value="1"/>
</dbReference>
<keyword evidence="2" id="KW-0004">4Fe-4S</keyword>
<keyword evidence="3" id="KW-0479">Metal-binding</keyword>
<reference evidence="9 10" key="1">
    <citation type="submission" date="2016-05" db="EMBL/GenBank/DDBJ databases">
        <title>First whole genome sequencing of Entamoeba histolytica HM1:IMSS-clone-6.</title>
        <authorList>
            <person name="Mukherjee Avik.K."/>
            <person name="Izumyama S."/>
            <person name="Nakada-Tsukui K."/>
            <person name="Nozaki T."/>
        </authorList>
    </citation>
    <scope>NUCLEOTIDE SEQUENCE [LARGE SCALE GENOMIC DNA]</scope>
    <source>
        <strain evidence="9 10">HM1:IMSS clone 6</strain>
    </source>
</reference>
<dbReference type="GO" id="GO:0051539">
    <property type="term" value="F:4 iron, 4 sulfur cluster binding"/>
    <property type="evidence" value="ECO:0007669"/>
    <property type="project" value="UniProtKB-KW"/>
</dbReference>
<dbReference type="Gene3D" id="3.30.70.20">
    <property type="match status" value="1"/>
</dbReference>
<proteinExistence type="predicted"/>
<keyword evidence="7" id="KW-0411">Iron-sulfur</keyword>
<dbReference type="VEuPathDB" id="AmoebaDB:EHI7A_005180"/>
<evidence type="ECO:0000256" key="4">
    <source>
        <dbReference type="ARBA" id="ARBA00022737"/>
    </source>
</evidence>
<evidence type="ECO:0000313" key="10">
    <source>
        <dbReference type="Proteomes" id="UP000078387"/>
    </source>
</evidence>
<accession>A0A5K1VH94</accession>
<dbReference type="AlphaFoldDB" id="A0A5K1VH94"/>
<keyword evidence="5" id="KW-0249">Electron transport</keyword>
<evidence type="ECO:0000256" key="5">
    <source>
        <dbReference type="ARBA" id="ARBA00022982"/>
    </source>
</evidence>
<evidence type="ECO:0000256" key="2">
    <source>
        <dbReference type="ARBA" id="ARBA00022485"/>
    </source>
</evidence>
<dbReference type="InterPro" id="IPR017896">
    <property type="entry name" value="4Fe4S_Fe-S-bd"/>
</dbReference>
<evidence type="ECO:0000259" key="8">
    <source>
        <dbReference type="PROSITE" id="PS51379"/>
    </source>
</evidence>
<feature type="domain" description="4Fe-4S ferredoxin-type" evidence="8">
    <location>
        <begin position="32"/>
        <end position="62"/>
    </location>
</feature>
<keyword evidence="6" id="KW-0408">Iron</keyword>
<dbReference type="VEuPathDB" id="AmoebaDB:EHI_194430"/>
<dbReference type="VEuPathDB" id="AmoebaDB:KM1_013550"/>
<feature type="domain" description="4Fe-4S ferredoxin-type" evidence="8">
    <location>
        <begin position="3"/>
        <end position="28"/>
    </location>
</feature>
<dbReference type="PROSITE" id="PS51379">
    <property type="entry name" value="4FE4S_FER_2"/>
    <property type="match status" value="2"/>
</dbReference>